<dbReference type="Pfam" id="PF00763">
    <property type="entry name" value="THF_DHG_CYH"/>
    <property type="match status" value="1"/>
</dbReference>
<evidence type="ECO:0000256" key="3">
    <source>
        <dbReference type="ARBA" id="ARBA00022563"/>
    </source>
</evidence>
<dbReference type="Gene3D" id="3.40.50.10860">
    <property type="entry name" value="Leucine Dehydrogenase, chain A, domain 1"/>
    <property type="match status" value="1"/>
</dbReference>
<comment type="caution">
    <text evidence="12">Lacks conserved residue(s) required for the propagation of feature annotation.</text>
</comment>
<feature type="domain" description="Tetrahydrofolate dehydrogenase/cyclohydrolase catalytic" evidence="13">
    <location>
        <begin position="6"/>
        <end position="120"/>
    </location>
</feature>
<reference evidence="15 16" key="1">
    <citation type="journal article" date="2019" name="Lett. Appl. Microbiol.">
        <title>A case of 'blown pack' spoilage of vacuum-packaged pork likely associated with Clostridium estertheticum in Canada.</title>
        <authorList>
            <person name="Zhang P."/>
            <person name="Ward P."/>
            <person name="McMullen L.M."/>
            <person name="Yang X."/>
        </authorList>
    </citation>
    <scope>NUCLEOTIDE SEQUENCE [LARGE SCALE GENOMIC DNA]</scope>
    <source>
        <strain evidence="15 16">MA19</strain>
    </source>
</reference>
<comment type="catalytic activity">
    <reaction evidence="12">
        <text>(6R)-5,10-methylene-5,6,7,8-tetrahydrofolate + NADP(+) = (6R)-5,10-methenyltetrahydrofolate + NADPH</text>
        <dbReference type="Rhea" id="RHEA:22812"/>
        <dbReference type="ChEBI" id="CHEBI:15636"/>
        <dbReference type="ChEBI" id="CHEBI:57455"/>
        <dbReference type="ChEBI" id="CHEBI:57783"/>
        <dbReference type="ChEBI" id="CHEBI:58349"/>
        <dbReference type="EC" id="1.5.1.5"/>
    </reaction>
</comment>
<keyword evidence="3 12" id="KW-0554">One-carbon metabolism</keyword>
<evidence type="ECO:0000259" key="13">
    <source>
        <dbReference type="Pfam" id="PF00763"/>
    </source>
</evidence>
<sequence length="282" mass="30669">MGIRVNGKLIVETYRDEIKNIIKDGVDRGLRVPSIKTILVGSDGGSLSYVRSQNNLCNKLGISYACTQLEQDVSQKDIIDIIEKFNEDNSVDGIIIQLPLPKNLNEKEITSKISYKKDIDGLTDVNMGRFYKGDKSFIPCTALGVIEMIKNTGCNIIGKHAVVIGRSNIVGKPVAQLLLNEDATVTICHSKTMNLKEVCKTADIIVAAIGKPGFVTSEFIKEGAIVIDVGTTMIDDKITGDVNFDDVINHASFVTPVPGGTGLMTTTMLIKNACASWRDNVY</sequence>
<evidence type="ECO:0000256" key="8">
    <source>
        <dbReference type="ARBA" id="ARBA00023002"/>
    </source>
</evidence>
<dbReference type="GO" id="GO:0000105">
    <property type="term" value="P:L-histidine biosynthetic process"/>
    <property type="evidence" value="ECO:0007669"/>
    <property type="project" value="UniProtKB-KW"/>
</dbReference>
<evidence type="ECO:0000256" key="7">
    <source>
        <dbReference type="ARBA" id="ARBA00022857"/>
    </source>
</evidence>
<feature type="binding site" evidence="12">
    <location>
        <begin position="165"/>
        <end position="167"/>
    </location>
    <ligand>
        <name>NADP(+)</name>
        <dbReference type="ChEBI" id="CHEBI:58349"/>
    </ligand>
</feature>
<comment type="function">
    <text evidence="12">Catalyzes the oxidation of 5,10-methylenetetrahydrofolate to 5,10-methenyltetrahydrofolate and then the hydrolysis of 5,10-methenyltetrahydrofolate to 10-formyltetrahydrofolate.</text>
</comment>
<protein>
    <recommendedName>
        <fullName evidence="12">Bifunctional protein FolD</fullName>
    </recommendedName>
    <domain>
        <recommendedName>
            <fullName evidence="12">Methylenetetrahydrofolate dehydrogenase</fullName>
            <ecNumber evidence="12">1.5.1.5</ecNumber>
        </recommendedName>
    </domain>
    <domain>
        <recommendedName>
            <fullName evidence="12">Methenyltetrahydrofolate cyclohydrolase</fullName>
            <ecNumber evidence="12">3.5.4.9</ecNumber>
        </recommendedName>
    </domain>
</protein>
<evidence type="ECO:0000256" key="11">
    <source>
        <dbReference type="ARBA" id="ARBA00023268"/>
    </source>
</evidence>
<dbReference type="SUPFAM" id="SSF53223">
    <property type="entry name" value="Aminoacid dehydrogenase-like, N-terminal domain"/>
    <property type="match status" value="1"/>
</dbReference>
<evidence type="ECO:0000259" key="14">
    <source>
        <dbReference type="Pfam" id="PF02882"/>
    </source>
</evidence>
<dbReference type="NCBIfam" id="NF010769">
    <property type="entry name" value="PRK14172.1"/>
    <property type="match status" value="1"/>
</dbReference>
<dbReference type="PRINTS" id="PR00085">
    <property type="entry name" value="THFDHDRGNASE"/>
</dbReference>
<dbReference type="InterPro" id="IPR020631">
    <property type="entry name" value="THF_DH/CycHdrlase_NAD-bd_dom"/>
</dbReference>
<keyword evidence="7 12" id="KW-0521">NADP</keyword>
<dbReference type="PANTHER" id="PTHR48099">
    <property type="entry name" value="C-1-TETRAHYDROFOLATE SYNTHASE, CYTOPLASMIC-RELATED"/>
    <property type="match status" value="1"/>
</dbReference>
<name>A0A5N7IQ82_9CLOT</name>
<evidence type="ECO:0000256" key="9">
    <source>
        <dbReference type="ARBA" id="ARBA00023102"/>
    </source>
</evidence>
<evidence type="ECO:0000256" key="4">
    <source>
        <dbReference type="ARBA" id="ARBA00022605"/>
    </source>
</evidence>
<evidence type="ECO:0000256" key="6">
    <source>
        <dbReference type="ARBA" id="ARBA00022801"/>
    </source>
</evidence>
<keyword evidence="9 12" id="KW-0368">Histidine biosynthesis</keyword>
<keyword evidence="4 12" id="KW-0028">Amino-acid biosynthesis</keyword>
<dbReference type="PANTHER" id="PTHR48099:SF5">
    <property type="entry name" value="C-1-TETRAHYDROFOLATE SYNTHASE, CYTOPLASMIC"/>
    <property type="match status" value="1"/>
</dbReference>
<evidence type="ECO:0000256" key="1">
    <source>
        <dbReference type="ARBA" id="ARBA00004777"/>
    </source>
</evidence>
<evidence type="ECO:0000256" key="10">
    <source>
        <dbReference type="ARBA" id="ARBA00023167"/>
    </source>
</evidence>
<dbReference type="GO" id="GO:0035999">
    <property type="term" value="P:tetrahydrofolate interconversion"/>
    <property type="evidence" value="ECO:0007669"/>
    <property type="project" value="UniProtKB-UniRule"/>
</dbReference>
<dbReference type="SUPFAM" id="SSF51735">
    <property type="entry name" value="NAD(P)-binding Rossmann-fold domains"/>
    <property type="match status" value="1"/>
</dbReference>
<accession>A0A5N7IQ82</accession>
<dbReference type="GO" id="GO:0009086">
    <property type="term" value="P:methionine biosynthetic process"/>
    <property type="evidence" value="ECO:0007669"/>
    <property type="project" value="UniProtKB-KW"/>
</dbReference>
<evidence type="ECO:0000313" key="16">
    <source>
        <dbReference type="Proteomes" id="UP000342249"/>
    </source>
</evidence>
<gene>
    <name evidence="12" type="primary">folD</name>
    <name evidence="15" type="ORF">E4V82_13135</name>
</gene>
<dbReference type="EC" id="3.5.4.9" evidence="12"/>
<dbReference type="InterPro" id="IPR020630">
    <property type="entry name" value="THF_DH/CycHdrlase_cat_dom"/>
</dbReference>
<evidence type="ECO:0000313" key="15">
    <source>
        <dbReference type="EMBL" id="MPQ63051.1"/>
    </source>
</evidence>
<dbReference type="FunFam" id="3.40.50.720:FF:000006">
    <property type="entry name" value="Bifunctional protein FolD"/>
    <property type="match status" value="1"/>
</dbReference>
<dbReference type="InterPro" id="IPR046346">
    <property type="entry name" value="Aminoacid_DH-like_N_sf"/>
</dbReference>
<dbReference type="FunFam" id="3.40.50.10860:FF:000005">
    <property type="entry name" value="C-1-tetrahydrofolate synthase, cytoplasmic, putative"/>
    <property type="match status" value="1"/>
</dbReference>
<dbReference type="GO" id="GO:0005829">
    <property type="term" value="C:cytosol"/>
    <property type="evidence" value="ECO:0007669"/>
    <property type="project" value="TreeGrafter"/>
</dbReference>
<dbReference type="UniPathway" id="UPA00193"/>
<dbReference type="CDD" id="cd01080">
    <property type="entry name" value="NAD_bind_m-THF_DH_Cyclohyd"/>
    <property type="match status" value="1"/>
</dbReference>
<keyword evidence="6 12" id="KW-0378">Hydrolase</keyword>
<dbReference type="InterPro" id="IPR036291">
    <property type="entry name" value="NAD(P)-bd_dom_sf"/>
</dbReference>
<dbReference type="HAMAP" id="MF_01576">
    <property type="entry name" value="THF_DHG_CYH"/>
    <property type="match status" value="1"/>
</dbReference>
<evidence type="ECO:0000256" key="5">
    <source>
        <dbReference type="ARBA" id="ARBA00022755"/>
    </source>
</evidence>
<comment type="subunit">
    <text evidence="2 12">Homodimer.</text>
</comment>
<evidence type="ECO:0000256" key="12">
    <source>
        <dbReference type="HAMAP-Rule" id="MF_01576"/>
    </source>
</evidence>
<feature type="binding site" evidence="12">
    <location>
        <position position="231"/>
    </location>
    <ligand>
        <name>NADP(+)</name>
        <dbReference type="ChEBI" id="CHEBI:58349"/>
    </ligand>
</feature>
<dbReference type="GO" id="GO:0004477">
    <property type="term" value="F:methenyltetrahydrofolate cyclohydrolase activity"/>
    <property type="evidence" value="ECO:0007669"/>
    <property type="project" value="UniProtKB-UniRule"/>
</dbReference>
<dbReference type="Gene3D" id="3.40.50.720">
    <property type="entry name" value="NAD(P)-binding Rossmann-like Domain"/>
    <property type="match status" value="1"/>
</dbReference>
<keyword evidence="5 12" id="KW-0658">Purine biosynthesis</keyword>
<dbReference type="GO" id="GO:0004488">
    <property type="term" value="F:methylenetetrahydrofolate dehydrogenase (NADP+) activity"/>
    <property type="evidence" value="ECO:0007669"/>
    <property type="project" value="UniProtKB-UniRule"/>
</dbReference>
<organism evidence="15 16">
    <name type="scientific">Clostridium estertheticum</name>
    <dbReference type="NCBI Taxonomy" id="238834"/>
    <lineage>
        <taxon>Bacteria</taxon>
        <taxon>Bacillati</taxon>
        <taxon>Bacillota</taxon>
        <taxon>Clostridia</taxon>
        <taxon>Eubacteriales</taxon>
        <taxon>Clostridiaceae</taxon>
        <taxon>Clostridium</taxon>
    </lineage>
</organism>
<keyword evidence="8 12" id="KW-0560">Oxidoreductase</keyword>
<dbReference type="InterPro" id="IPR000672">
    <property type="entry name" value="THF_DH/CycHdrlase"/>
</dbReference>
<dbReference type="Pfam" id="PF02882">
    <property type="entry name" value="THF_DHG_CYH_C"/>
    <property type="match status" value="1"/>
</dbReference>
<comment type="catalytic activity">
    <reaction evidence="12">
        <text>(6R)-5,10-methenyltetrahydrofolate + H2O = (6R)-10-formyltetrahydrofolate + H(+)</text>
        <dbReference type="Rhea" id="RHEA:23700"/>
        <dbReference type="ChEBI" id="CHEBI:15377"/>
        <dbReference type="ChEBI" id="CHEBI:15378"/>
        <dbReference type="ChEBI" id="CHEBI:57455"/>
        <dbReference type="ChEBI" id="CHEBI:195366"/>
        <dbReference type="EC" id="3.5.4.9"/>
    </reaction>
</comment>
<proteinExistence type="inferred from homology"/>
<dbReference type="RefSeq" id="WP_152752620.1">
    <property type="nucleotide sequence ID" value="NZ_SPSE01000033.1"/>
</dbReference>
<evidence type="ECO:0000256" key="2">
    <source>
        <dbReference type="ARBA" id="ARBA00011738"/>
    </source>
</evidence>
<comment type="pathway">
    <text evidence="1 12">One-carbon metabolism; tetrahydrofolate interconversion.</text>
</comment>
<keyword evidence="11 12" id="KW-0511">Multifunctional enzyme</keyword>
<feature type="domain" description="Tetrahydrofolate dehydrogenase/cyclohydrolase NAD(P)-binding" evidence="14">
    <location>
        <begin position="139"/>
        <end position="278"/>
    </location>
</feature>
<dbReference type="AlphaFoldDB" id="A0A5N7IQ82"/>
<comment type="similarity">
    <text evidence="12">Belongs to the tetrahydrofolate dehydrogenase/cyclohydrolase family.</text>
</comment>
<dbReference type="EMBL" id="SPSF01000032">
    <property type="protein sequence ID" value="MPQ63051.1"/>
    <property type="molecule type" value="Genomic_DNA"/>
</dbReference>
<keyword evidence="10 12" id="KW-0486">Methionine biosynthesis</keyword>
<comment type="caution">
    <text evidence="15">The sequence shown here is derived from an EMBL/GenBank/DDBJ whole genome shotgun (WGS) entry which is preliminary data.</text>
</comment>
<dbReference type="Proteomes" id="UP000342249">
    <property type="component" value="Unassembled WGS sequence"/>
</dbReference>
<dbReference type="EC" id="1.5.1.5" evidence="12"/>
<dbReference type="GO" id="GO:0006164">
    <property type="term" value="P:purine nucleotide biosynthetic process"/>
    <property type="evidence" value="ECO:0007669"/>
    <property type="project" value="UniProtKB-KW"/>
</dbReference>